<dbReference type="EMBL" id="QGTW01000022">
    <property type="protein sequence ID" value="PWW19175.1"/>
    <property type="molecule type" value="Genomic_DNA"/>
</dbReference>
<dbReference type="AlphaFoldDB" id="A0A2V2ZGT4"/>
<evidence type="ECO:0000313" key="1">
    <source>
        <dbReference type="EMBL" id="PWW19175.1"/>
    </source>
</evidence>
<organism evidence="1 2">
    <name type="scientific">Cytobacillus oceanisediminis</name>
    <dbReference type="NCBI Taxonomy" id="665099"/>
    <lineage>
        <taxon>Bacteria</taxon>
        <taxon>Bacillati</taxon>
        <taxon>Bacillota</taxon>
        <taxon>Bacilli</taxon>
        <taxon>Bacillales</taxon>
        <taxon>Bacillaceae</taxon>
        <taxon>Cytobacillus</taxon>
    </lineage>
</organism>
<proteinExistence type="predicted"/>
<sequence>MSNDISNSQGEKKVDIELFINLNNFLRLSLQQGIRV</sequence>
<dbReference type="Proteomes" id="UP000247150">
    <property type="component" value="Unassembled WGS sequence"/>
</dbReference>
<reference evidence="1 2" key="1">
    <citation type="submission" date="2018-05" db="EMBL/GenBank/DDBJ databases">
        <title>Freshwater and sediment microbial communities from various areas in North America, analyzing microbe dynamics in response to fracking.</title>
        <authorList>
            <person name="Lamendella R."/>
        </authorList>
    </citation>
    <scope>NUCLEOTIDE SEQUENCE [LARGE SCALE GENOMIC DNA]</scope>
    <source>
        <strain evidence="1 2">15_TX</strain>
    </source>
</reference>
<protein>
    <submittedName>
        <fullName evidence="1">Uncharacterized protein</fullName>
    </submittedName>
</protein>
<evidence type="ECO:0000313" key="2">
    <source>
        <dbReference type="Proteomes" id="UP000247150"/>
    </source>
</evidence>
<comment type="caution">
    <text evidence="1">The sequence shown here is derived from an EMBL/GenBank/DDBJ whole genome shotgun (WGS) entry which is preliminary data.</text>
</comment>
<name>A0A2V2ZGT4_9BACI</name>
<gene>
    <name evidence="1" type="ORF">DFO73_12266</name>
</gene>
<accession>A0A2V2ZGT4</accession>